<evidence type="ECO:0000259" key="1">
    <source>
        <dbReference type="Pfam" id="PF09992"/>
    </source>
</evidence>
<dbReference type="Pfam" id="PF09992">
    <property type="entry name" value="NAGPA"/>
    <property type="match status" value="1"/>
</dbReference>
<name>A0AAT9GH59_9BACT</name>
<feature type="domain" description="Phosphodiester glycosidase" evidence="1">
    <location>
        <begin position="150"/>
        <end position="302"/>
    </location>
</feature>
<reference evidence="2" key="1">
    <citation type="submission" date="2024-02" db="EMBL/GenBank/DDBJ databases">
        <title>Sediminibacterium planktonica sp. nov. and Sediminibacterium longus sp. nov., isolated from surface lake and river water.</title>
        <authorList>
            <person name="Watanabe K."/>
            <person name="Takemine S."/>
            <person name="Ishii Y."/>
            <person name="Ogata Y."/>
            <person name="Shindo C."/>
            <person name="Suda W."/>
        </authorList>
    </citation>
    <scope>NUCLEOTIDE SEQUENCE</scope>
    <source>
        <strain evidence="2">KACHI17</strain>
    </source>
</reference>
<dbReference type="PANTHER" id="PTHR40446">
    <property type="entry name" value="N-ACETYLGLUCOSAMINE-1-PHOSPHODIESTER ALPHA-N-ACETYLGLUCOSAMINIDASE"/>
    <property type="match status" value="1"/>
</dbReference>
<dbReference type="InterPro" id="IPR018711">
    <property type="entry name" value="NAGPA"/>
</dbReference>
<dbReference type="AlphaFoldDB" id="A0AAT9GH59"/>
<accession>A0AAT9GH59</accession>
<protein>
    <recommendedName>
        <fullName evidence="1">Phosphodiester glycosidase domain-containing protein</fullName>
    </recommendedName>
</protein>
<dbReference type="PANTHER" id="PTHR40446:SF2">
    <property type="entry name" value="N-ACETYLGLUCOSAMINE-1-PHOSPHODIESTER ALPHA-N-ACETYLGLUCOSAMINIDASE"/>
    <property type="match status" value="1"/>
</dbReference>
<evidence type="ECO:0000313" key="2">
    <source>
        <dbReference type="EMBL" id="BFG70005.1"/>
    </source>
</evidence>
<dbReference type="EMBL" id="AP029612">
    <property type="protein sequence ID" value="BFG70005.1"/>
    <property type="molecule type" value="Genomic_DNA"/>
</dbReference>
<organism evidence="2">
    <name type="scientific">Sediminibacterium sp. KACHI17</name>
    <dbReference type="NCBI Taxonomy" id="1751071"/>
    <lineage>
        <taxon>Bacteria</taxon>
        <taxon>Pseudomonadati</taxon>
        <taxon>Bacteroidota</taxon>
        <taxon>Chitinophagia</taxon>
        <taxon>Chitinophagales</taxon>
        <taxon>Chitinophagaceae</taxon>
        <taxon>Sediminibacterium</taxon>
    </lineage>
</organism>
<sequence length="305" mass="33651">MNTMLHAQLQWINVDSLYQPLPSSIHVYKTTTLLDGKPNIAYYVTADLRNKQLEFTTAVGNGKRYTPTQYFEQDGASPLLVMNTTFFEFVRNSNLNVVIQNGQLLAYQQHSIAGRGKDTLTYRHPFGSAIGITKKRKADIAWLYTDTAARYAYASQQPIAFFKDSIADPSASFMLQKGPFKKWKMQTAVGGGPVLVQNGMIKITNNEEIKFAGKAIDDKHPRSAMGYTADGRLIFLAVEGRFPGKAEGATLTQLAQMLKDIGCTEALNLDGGGSSCILINGKQTIQPSDKEGQRAVPAVFVVKRR</sequence>
<gene>
    <name evidence="2" type="ORF">KACHI17_08860</name>
</gene>
<proteinExistence type="predicted"/>